<evidence type="ECO:0000256" key="2">
    <source>
        <dbReference type="SAM" id="Phobius"/>
    </source>
</evidence>
<dbReference type="AlphaFoldDB" id="A0A192D2V1"/>
<keyword evidence="4" id="KW-1185">Reference proteome</keyword>
<evidence type="ECO:0000313" key="4">
    <source>
        <dbReference type="Proteomes" id="UP000078263"/>
    </source>
</evidence>
<keyword evidence="2" id="KW-1133">Transmembrane helix</keyword>
<accession>A0A192D2V1</accession>
<name>A0A192D2V1_9SPHN</name>
<keyword evidence="2" id="KW-0472">Membrane</keyword>
<keyword evidence="2" id="KW-0812">Transmembrane</keyword>
<dbReference type="Proteomes" id="UP000078263">
    <property type="component" value="Chromosome"/>
</dbReference>
<reference evidence="3 4" key="1">
    <citation type="submission" date="2016-05" db="EMBL/GenBank/DDBJ databases">
        <title>Compelete Genome Sequence of Bacteriochlorophyll-Synthesizing Bacterium Porphyrobacter neustonensis DSM 9434.</title>
        <authorList>
            <person name="Shi X.-L."/>
            <person name="Wu Y.-H."/>
            <person name="Cheng H."/>
            <person name="Xu L."/>
            <person name="Zhang X.-Q."/>
            <person name="Wang C.-S."/>
            <person name="Xu X.-W."/>
        </authorList>
    </citation>
    <scope>NUCLEOTIDE SEQUENCE [LARGE SCALE GENOMIC DNA]</scope>
    <source>
        <strain evidence="3 4">DSM 9434</strain>
    </source>
</reference>
<evidence type="ECO:0000313" key="3">
    <source>
        <dbReference type="EMBL" id="ANK12084.1"/>
    </source>
</evidence>
<dbReference type="RefSeq" id="WP_068349686.1">
    <property type="nucleotide sequence ID" value="NZ_CP016033.1"/>
</dbReference>
<feature type="transmembrane region" description="Helical" evidence="2">
    <location>
        <begin position="14"/>
        <end position="35"/>
    </location>
</feature>
<gene>
    <name evidence="3" type="ORF">A9D12_03070</name>
</gene>
<dbReference type="KEGG" id="pns:A9D12_03070"/>
<proteinExistence type="predicted"/>
<protein>
    <submittedName>
        <fullName evidence="3">Uncharacterized protein</fullName>
    </submittedName>
</protein>
<sequence length="216" mass="22017">MGGNQRNIGDEEWLMVYALFFSTAVITIAQHTAIFPLSGAPAVRIALDDVRVGPMAATEGRVPVNARSPGNQAAITPAQRGTADAQDMQAGPGVPGTGNDFRSGAGYYLADAEAAQAPAADPAIQTDAAAAAPVRIAKDVYVQGERAGKLDIIVAQDGALLVDGRALKLLLARAAPQSAGGVAAGLGDGPISLQALRAVGIDLRYSRSDDAFRLAG</sequence>
<evidence type="ECO:0000256" key="1">
    <source>
        <dbReference type="SAM" id="MobiDB-lite"/>
    </source>
</evidence>
<dbReference type="EMBL" id="CP016033">
    <property type="protein sequence ID" value="ANK12084.1"/>
    <property type="molecule type" value="Genomic_DNA"/>
</dbReference>
<feature type="region of interest" description="Disordered" evidence="1">
    <location>
        <begin position="61"/>
        <end position="96"/>
    </location>
</feature>
<organism evidence="3 4">
    <name type="scientific">Erythrobacter neustonensis</name>
    <dbReference type="NCBI Taxonomy" id="1112"/>
    <lineage>
        <taxon>Bacteria</taxon>
        <taxon>Pseudomonadati</taxon>
        <taxon>Pseudomonadota</taxon>
        <taxon>Alphaproteobacteria</taxon>
        <taxon>Sphingomonadales</taxon>
        <taxon>Erythrobacteraceae</taxon>
        <taxon>Erythrobacter/Porphyrobacter group</taxon>
        <taxon>Erythrobacter</taxon>
    </lineage>
</organism>